<dbReference type="FunFam" id="3.30.70.100:FF:000008">
    <property type="entry name" value="Copper transport protein ATOX1"/>
    <property type="match status" value="1"/>
</dbReference>
<evidence type="ECO:0000256" key="2">
    <source>
        <dbReference type="ARBA" id="ARBA00022723"/>
    </source>
</evidence>
<feature type="region of interest" description="Disordered" evidence="6">
    <location>
        <begin position="73"/>
        <end position="229"/>
    </location>
</feature>
<evidence type="ECO:0000313" key="9">
    <source>
        <dbReference type="Proteomes" id="UP000027138"/>
    </source>
</evidence>
<evidence type="ECO:0000256" key="6">
    <source>
        <dbReference type="SAM" id="MobiDB-lite"/>
    </source>
</evidence>
<dbReference type="EMBL" id="KK914782">
    <property type="protein sequence ID" value="KDP28127.1"/>
    <property type="molecule type" value="Genomic_DNA"/>
</dbReference>
<keyword evidence="2" id="KW-0479">Metal-binding</keyword>
<dbReference type="Proteomes" id="UP000027138">
    <property type="component" value="Unassembled WGS sequence"/>
</dbReference>
<dbReference type="PANTHER" id="PTHR45868">
    <property type="entry name" value="HEAVY METAL-ASSOCIATED ISOPRENYLATED PLANT PROTEIN 33-RELATED"/>
    <property type="match status" value="1"/>
</dbReference>
<dbReference type="GO" id="GO:0046872">
    <property type="term" value="F:metal ion binding"/>
    <property type="evidence" value="ECO:0007669"/>
    <property type="project" value="UniProtKB-KW"/>
</dbReference>
<proteinExistence type="inferred from homology"/>
<reference evidence="8 9" key="1">
    <citation type="journal article" date="2014" name="PLoS ONE">
        <title>Global Analysis of Gene Expression Profiles in Physic Nut (Jatropha curcas L.) Seedlings Exposed to Salt Stress.</title>
        <authorList>
            <person name="Zhang L."/>
            <person name="Zhang C."/>
            <person name="Wu P."/>
            <person name="Chen Y."/>
            <person name="Li M."/>
            <person name="Jiang H."/>
            <person name="Wu G."/>
        </authorList>
    </citation>
    <scope>NUCLEOTIDE SEQUENCE [LARGE SCALE GENOMIC DNA]</scope>
    <source>
        <strain evidence="9">cv. GZQX0401</strain>
        <tissue evidence="8">Young leaves</tissue>
    </source>
</reference>
<feature type="compositionally biased region" description="Low complexity" evidence="6">
    <location>
        <begin position="196"/>
        <end position="208"/>
    </location>
</feature>
<dbReference type="OrthoDB" id="689350at2759"/>
<evidence type="ECO:0000259" key="7">
    <source>
        <dbReference type="PROSITE" id="PS50846"/>
    </source>
</evidence>
<comment type="similarity">
    <text evidence="5">Belongs to the HIPP family.</text>
</comment>
<gene>
    <name evidence="8" type="ORF">JCGZ_13898</name>
</gene>
<feature type="region of interest" description="Disordered" evidence="6">
    <location>
        <begin position="271"/>
        <end position="298"/>
    </location>
</feature>
<dbReference type="KEGG" id="jcu:105642490"/>
<feature type="compositionally biased region" description="Low complexity" evidence="6">
    <location>
        <begin position="177"/>
        <end position="190"/>
    </location>
</feature>
<name>A0A067JW48_JATCU</name>
<dbReference type="PROSITE" id="PS50846">
    <property type="entry name" value="HMA_2"/>
    <property type="match status" value="1"/>
</dbReference>
<evidence type="ECO:0000256" key="1">
    <source>
        <dbReference type="ARBA" id="ARBA00022481"/>
    </source>
</evidence>
<feature type="domain" description="HMA" evidence="7">
    <location>
        <begin position="15"/>
        <end position="78"/>
    </location>
</feature>
<dbReference type="AlphaFoldDB" id="A0A067JW48"/>
<keyword evidence="3" id="KW-0449">Lipoprotein</keyword>
<keyword evidence="1" id="KW-0488">Methylation</keyword>
<evidence type="ECO:0000256" key="4">
    <source>
        <dbReference type="ARBA" id="ARBA00023289"/>
    </source>
</evidence>
<dbReference type="PANTHER" id="PTHR45868:SF80">
    <property type="entry name" value="F15K9.8-RELATED"/>
    <property type="match status" value="1"/>
</dbReference>
<dbReference type="Gene3D" id="3.30.70.100">
    <property type="match status" value="1"/>
</dbReference>
<feature type="compositionally biased region" description="Gly residues" evidence="6">
    <location>
        <begin position="154"/>
        <end position="165"/>
    </location>
</feature>
<feature type="compositionally biased region" description="Basic residues" evidence="6">
    <location>
        <begin position="166"/>
        <end position="176"/>
    </location>
</feature>
<sequence>MTPKPADGPMEQLKYQTWVLKVSIHCEGCKKKVKKVLHGIDGVYMTDVDSRQHKVTVTGNVDAETLIKKLARSGKHAELWPEKPEKKDNESGKSKTDGKQKDHQEVGGGGDDGNNDNNNPPEKPETVTKSGGDQLSRDRESEEAGGETPAAAADGGGGGGNGSSGGKKKKKNKKKAQNGNSNNVDGNSGDNPGGAPPSDAGSSSSASSEPMPPKPIEHSPPIHQYVYPYPPTYYAPPPAYGVNYNTTYSGASESYYAPSVHGHVFFSQPEWYQPPTPPSEPMNKMDHRDDYDGGCSIM</sequence>
<organism evidence="8 9">
    <name type="scientific">Jatropha curcas</name>
    <name type="common">Barbados nut</name>
    <dbReference type="NCBI Taxonomy" id="180498"/>
    <lineage>
        <taxon>Eukaryota</taxon>
        <taxon>Viridiplantae</taxon>
        <taxon>Streptophyta</taxon>
        <taxon>Embryophyta</taxon>
        <taxon>Tracheophyta</taxon>
        <taxon>Spermatophyta</taxon>
        <taxon>Magnoliopsida</taxon>
        <taxon>eudicotyledons</taxon>
        <taxon>Gunneridae</taxon>
        <taxon>Pentapetalae</taxon>
        <taxon>rosids</taxon>
        <taxon>fabids</taxon>
        <taxon>Malpighiales</taxon>
        <taxon>Euphorbiaceae</taxon>
        <taxon>Crotonoideae</taxon>
        <taxon>Jatropheae</taxon>
        <taxon>Jatropha</taxon>
    </lineage>
</organism>
<dbReference type="CDD" id="cd00371">
    <property type="entry name" value="HMA"/>
    <property type="match status" value="1"/>
</dbReference>
<dbReference type="SUPFAM" id="SSF55008">
    <property type="entry name" value="HMA, heavy metal-associated domain"/>
    <property type="match status" value="1"/>
</dbReference>
<evidence type="ECO:0000256" key="5">
    <source>
        <dbReference type="ARBA" id="ARBA00024045"/>
    </source>
</evidence>
<protein>
    <recommendedName>
        <fullName evidence="7">HMA domain-containing protein</fullName>
    </recommendedName>
</protein>
<accession>A0A067JW48</accession>
<dbReference type="Pfam" id="PF00403">
    <property type="entry name" value="HMA"/>
    <property type="match status" value="1"/>
</dbReference>
<dbReference type="STRING" id="180498.A0A067JW48"/>
<evidence type="ECO:0000256" key="3">
    <source>
        <dbReference type="ARBA" id="ARBA00023288"/>
    </source>
</evidence>
<feature type="compositionally biased region" description="Basic and acidic residues" evidence="6">
    <location>
        <begin position="75"/>
        <end position="105"/>
    </location>
</feature>
<dbReference type="InterPro" id="IPR036163">
    <property type="entry name" value="HMA_dom_sf"/>
</dbReference>
<keyword evidence="9" id="KW-1185">Reference proteome</keyword>
<dbReference type="InterPro" id="IPR006121">
    <property type="entry name" value="HMA_dom"/>
</dbReference>
<evidence type="ECO:0000313" key="8">
    <source>
        <dbReference type="EMBL" id="KDP28127.1"/>
    </source>
</evidence>
<keyword evidence="4" id="KW-0636">Prenylation</keyword>